<gene>
    <name evidence="1" type="ORF">BD310DRAFT_976206</name>
</gene>
<accession>A0A4V2K8I8</accession>
<protein>
    <submittedName>
        <fullName evidence="1">Uncharacterized protein</fullName>
    </submittedName>
</protein>
<keyword evidence="2" id="KW-1185">Reference proteome</keyword>
<sequence>MVLKLSDASANPGALLDAGGQNVSYNSSAPAPTNLSLFEKWAVGPVMYATLFVTEALGTSNTPRVVDLHANDGNEFTPAYAIDENDGLSRIA</sequence>
<name>A0A4V2K8I8_9APHY</name>
<dbReference type="AlphaFoldDB" id="A0A4V2K8I8"/>
<reference evidence="1 2" key="1">
    <citation type="submission" date="2019-01" db="EMBL/GenBank/DDBJ databases">
        <title>Draft genome sequences of three monokaryotic isolates of the white-rot basidiomycete fungus Dichomitus squalens.</title>
        <authorList>
            <consortium name="DOE Joint Genome Institute"/>
            <person name="Lopez S.C."/>
            <person name="Andreopoulos B."/>
            <person name="Pangilinan J."/>
            <person name="Lipzen A."/>
            <person name="Riley R."/>
            <person name="Ahrendt S."/>
            <person name="Ng V."/>
            <person name="Barry K."/>
            <person name="Daum C."/>
            <person name="Grigoriev I.V."/>
            <person name="Hilden K.S."/>
            <person name="Makela M.R."/>
            <person name="de Vries R.P."/>
        </authorList>
    </citation>
    <scope>NUCLEOTIDE SEQUENCE [LARGE SCALE GENOMIC DNA]</scope>
    <source>
        <strain evidence="1 2">CBS 464.89</strain>
    </source>
</reference>
<dbReference type="Proteomes" id="UP000292082">
    <property type="component" value="Unassembled WGS sequence"/>
</dbReference>
<evidence type="ECO:0000313" key="2">
    <source>
        <dbReference type="Proteomes" id="UP000292082"/>
    </source>
</evidence>
<proteinExistence type="predicted"/>
<dbReference type="EMBL" id="ML145108">
    <property type="protein sequence ID" value="TBU60078.1"/>
    <property type="molecule type" value="Genomic_DNA"/>
</dbReference>
<organism evidence="1 2">
    <name type="scientific">Dichomitus squalens</name>
    <dbReference type="NCBI Taxonomy" id="114155"/>
    <lineage>
        <taxon>Eukaryota</taxon>
        <taxon>Fungi</taxon>
        <taxon>Dikarya</taxon>
        <taxon>Basidiomycota</taxon>
        <taxon>Agaricomycotina</taxon>
        <taxon>Agaricomycetes</taxon>
        <taxon>Polyporales</taxon>
        <taxon>Polyporaceae</taxon>
        <taxon>Dichomitus</taxon>
    </lineage>
</organism>
<evidence type="ECO:0000313" key="1">
    <source>
        <dbReference type="EMBL" id="TBU60078.1"/>
    </source>
</evidence>